<comment type="caution">
    <text evidence="16">The sequence shown here is derived from an EMBL/GenBank/DDBJ whole genome shotgun (WGS) entry which is preliminary data.</text>
</comment>
<comment type="subunit">
    <text evidence="2">Monomer.</text>
</comment>
<dbReference type="SUPFAM" id="SSF53335">
    <property type="entry name" value="S-adenosyl-L-methionine-dependent methyltransferases"/>
    <property type="match status" value="1"/>
</dbReference>
<keyword evidence="6 16" id="KW-0808">Transferase</keyword>
<dbReference type="GO" id="GO:0000049">
    <property type="term" value="F:tRNA binding"/>
    <property type="evidence" value="ECO:0007669"/>
    <property type="project" value="UniProtKB-KW"/>
</dbReference>
<dbReference type="PROSITE" id="PS01261">
    <property type="entry name" value="UPF0020"/>
    <property type="match status" value="1"/>
</dbReference>
<dbReference type="PANTHER" id="PTHR14911">
    <property type="entry name" value="THUMP DOMAIN-CONTAINING"/>
    <property type="match status" value="1"/>
</dbReference>
<keyword evidence="8" id="KW-0819">tRNA processing</keyword>
<dbReference type="PANTHER" id="PTHR14911:SF21">
    <property type="entry name" value="N2-METHYLGUANOSINE TRNA METHYLTRANSFERASE"/>
    <property type="match status" value="1"/>
</dbReference>
<proteinExistence type="inferred from homology"/>
<comment type="function">
    <text evidence="11">Catalyzes the adenosylmethionine-dependent methylation of the exocyclic amino group (N(2)) of guanosine at position 10 of various tRNAs. Acts via a two-step process that leads to the formation of either N(2)-monomethyl (m(2)G) or N(2)-dimethylguanosine (m(2)(2)G).</text>
</comment>
<feature type="domain" description="Ribosomal RNA large subunit methyltransferase K/L-like methyltransferase" evidence="15">
    <location>
        <begin position="176"/>
        <end position="343"/>
    </location>
</feature>
<evidence type="ECO:0000256" key="4">
    <source>
        <dbReference type="ARBA" id="ARBA00022555"/>
    </source>
</evidence>
<dbReference type="InterPro" id="IPR029063">
    <property type="entry name" value="SAM-dependent_MTases_sf"/>
</dbReference>
<keyword evidence="9" id="KW-0694">RNA-binding</keyword>
<dbReference type="GO" id="GO:0005737">
    <property type="term" value="C:cytoplasm"/>
    <property type="evidence" value="ECO:0007669"/>
    <property type="project" value="UniProtKB-SubCell"/>
</dbReference>
<dbReference type="Proteomes" id="UP000823736">
    <property type="component" value="Unassembled WGS sequence"/>
</dbReference>
<evidence type="ECO:0000256" key="14">
    <source>
        <dbReference type="ARBA" id="ARBA00082665"/>
    </source>
</evidence>
<keyword evidence="7" id="KW-0949">S-adenosyl-L-methionine</keyword>
<evidence type="ECO:0000313" key="16">
    <source>
        <dbReference type="EMBL" id="MBP1986416.1"/>
    </source>
</evidence>
<dbReference type="Gene3D" id="3.40.50.150">
    <property type="entry name" value="Vaccinia Virus protein VP39"/>
    <property type="match status" value="1"/>
</dbReference>
<dbReference type="RefSeq" id="WP_209490700.1">
    <property type="nucleotide sequence ID" value="NZ_JAGGLC010000001.1"/>
</dbReference>
<keyword evidence="3" id="KW-0963">Cytoplasm</keyword>
<keyword evidence="4" id="KW-0820">tRNA-binding</keyword>
<dbReference type="GO" id="GO:0160101">
    <property type="term" value="F:tRNA (guanine(10)-N2)-dimethyltransferase activity"/>
    <property type="evidence" value="ECO:0007669"/>
    <property type="project" value="UniProtKB-EC"/>
</dbReference>
<evidence type="ECO:0000256" key="5">
    <source>
        <dbReference type="ARBA" id="ARBA00022603"/>
    </source>
</evidence>
<keyword evidence="5 16" id="KW-0489">Methyltransferase</keyword>
<evidence type="ECO:0000256" key="7">
    <source>
        <dbReference type="ARBA" id="ARBA00022691"/>
    </source>
</evidence>
<evidence type="ECO:0000256" key="13">
    <source>
        <dbReference type="ARBA" id="ARBA00066936"/>
    </source>
</evidence>
<keyword evidence="17" id="KW-1185">Reference proteome</keyword>
<dbReference type="InterPro" id="IPR053943">
    <property type="entry name" value="RlmKL-like_Mtase_CS"/>
</dbReference>
<gene>
    <name evidence="16" type="ORF">J2753_000889</name>
</gene>
<dbReference type="OrthoDB" id="7080at2157"/>
<evidence type="ECO:0000256" key="6">
    <source>
        <dbReference type="ARBA" id="ARBA00022679"/>
    </source>
</evidence>
<dbReference type="FunFam" id="3.40.50.150:FF:000251">
    <property type="entry name" value="Putative RNA methylase"/>
    <property type="match status" value="1"/>
</dbReference>
<dbReference type="CDD" id="cd02440">
    <property type="entry name" value="AdoMet_MTases"/>
    <property type="match status" value="1"/>
</dbReference>
<organism evidence="16 17">
    <name type="scientific">Halolamina salifodinae</name>
    <dbReference type="NCBI Taxonomy" id="1202767"/>
    <lineage>
        <taxon>Archaea</taxon>
        <taxon>Methanobacteriati</taxon>
        <taxon>Methanobacteriota</taxon>
        <taxon>Stenosarchaea group</taxon>
        <taxon>Halobacteria</taxon>
        <taxon>Halobacteriales</taxon>
        <taxon>Haloferacaceae</taxon>
    </lineage>
</organism>
<evidence type="ECO:0000259" key="15">
    <source>
        <dbReference type="Pfam" id="PF01170"/>
    </source>
</evidence>
<accession>A0A8T4GU62</accession>
<dbReference type="InterPro" id="IPR000241">
    <property type="entry name" value="RlmKL-like_Mtase"/>
</dbReference>
<reference evidence="16" key="1">
    <citation type="submission" date="2021-03" db="EMBL/GenBank/DDBJ databases">
        <title>Genomic Encyclopedia of Type Strains, Phase IV (KMG-IV): sequencing the most valuable type-strain genomes for metagenomic binning, comparative biology and taxonomic classification.</title>
        <authorList>
            <person name="Goeker M."/>
        </authorList>
    </citation>
    <scope>NUCLEOTIDE SEQUENCE</scope>
    <source>
        <strain evidence="16">DSM 26232</strain>
    </source>
</reference>
<name>A0A8T4GU62_9EURY</name>
<dbReference type="AlphaFoldDB" id="A0A8T4GU62"/>
<evidence type="ECO:0000256" key="3">
    <source>
        <dbReference type="ARBA" id="ARBA00022490"/>
    </source>
</evidence>
<dbReference type="EMBL" id="JAGGLC010000001">
    <property type="protein sequence ID" value="MBP1986416.1"/>
    <property type="molecule type" value="Genomic_DNA"/>
</dbReference>
<comment type="similarity">
    <text evidence="12">Belongs to the methyltransferase superfamily. Trm-G10 family.</text>
</comment>
<comment type="catalytic activity">
    <reaction evidence="10">
        <text>guanosine(10) in tRNA + 2 S-adenosyl-L-methionine = N(2)-dimethylguanosine(10) in tRNA + 2 S-adenosyl-L-homocysteine + 2 H(+)</text>
        <dbReference type="Rhea" id="RHEA:43124"/>
        <dbReference type="Rhea" id="RHEA-COMP:10355"/>
        <dbReference type="Rhea" id="RHEA-COMP:10358"/>
        <dbReference type="ChEBI" id="CHEBI:15378"/>
        <dbReference type="ChEBI" id="CHEBI:57856"/>
        <dbReference type="ChEBI" id="CHEBI:59789"/>
        <dbReference type="ChEBI" id="CHEBI:74269"/>
        <dbReference type="ChEBI" id="CHEBI:74513"/>
        <dbReference type="EC" id="2.1.1.213"/>
    </reaction>
</comment>
<evidence type="ECO:0000256" key="9">
    <source>
        <dbReference type="ARBA" id="ARBA00022884"/>
    </source>
</evidence>
<dbReference type="Pfam" id="PF01170">
    <property type="entry name" value="UPF0020"/>
    <property type="match status" value="1"/>
</dbReference>
<protein>
    <recommendedName>
        <fullName evidence="13">tRNA (guanine(10)-N(2))-dimethyltransferase</fullName>
        <ecNumber evidence="13">2.1.1.213</ecNumber>
    </recommendedName>
    <alternativeName>
        <fullName evidence="14">tRNA:G10 dimethyltransferase</fullName>
    </alternativeName>
</protein>
<evidence type="ECO:0000256" key="11">
    <source>
        <dbReference type="ARBA" id="ARBA00054380"/>
    </source>
</evidence>
<evidence type="ECO:0000256" key="10">
    <source>
        <dbReference type="ARBA" id="ARBA00051883"/>
    </source>
</evidence>
<sequence>MYCLELAGEDDAFAAREAEAAAAGVDPLAPGLALAGHVDRERLRGLAYTHAADELVARTEAGIHAAEIALEAAAPFDREGTVAVRARDVRGLTGVSTADAERRLGGVLVAQGYEVDLDDPDHELRALFSAAEGLEDPDGSEGADAPGRIPASDGVCVLGWLGTESERGFGERRPTDRPFFQPGSMAPMDARALANIAGAAPGRTILDPMCGTGGTLIEAGLVGADVVGTDAQWKMVRGTKKNLDALVEGVDAHVSRADATRLPLRDDVVGGVVFDAPYGRQSKIATHRLEDLVGGALREVARVSGDDATCVLMADRDWREAVAPTEWRVTDRFERRVHGSLTRHVHVLEKPP</sequence>
<dbReference type="GO" id="GO:0030488">
    <property type="term" value="P:tRNA methylation"/>
    <property type="evidence" value="ECO:0007669"/>
    <property type="project" value="TreeGrafter"/>
</dbReference>
<evidence type="ECO:0000256" key="2">
    <source>
        <dbReference type="ARBA" id="ARBA00011245"/>
    </source>
</evidence>
<evidence type="ECO:0000256" key="12">
    <source>
        <dbReference type="ARBA" id="ARBA00061338"/>
    </source>
</evidence>
<evidence type="ECO:0000256" key="1">
    <source>
        <dbReference type="ARBA" id="ARBA00004496"/>
    </source>
</evidence>
<evidence type="ECO:0000256" key="8">
    <source>
        <dbReference type="ARBA" id="ARBA00022694"/>
    </source>
</evidence>
<comment type="subcellular location">
    <subcellularLocation>
        <location evidence="1">Cytoplasm</location>
    </subcellularLocation>
</comment>
<evidence type="ECO:0000313" key="17">
    <source>
        <dbReference type="Proteomes" id="UP000823736"/>
    </source>
</evidence>
<dbReference type="EC" id="2.1.1.213" evidence="13"/>